<comment type="similarity">
    <text evidence="8">Belongs to the CobB/CbiA family.</text>
</comment>
<evidence type="ECO:0000259" key="9">
    <source>
        <dbReference type="Pfam" id="PF01656"/>
    </source>
</evidence>
<reference evidence="11 12" key="1">
    <citation type="submission" date="2014-06" db="EMBL/GenBank/DDBJ databases">
        <title>Draft genome sequence of iron oxidizing acidophile Leptospirillum ferriphilum DSM14647.</title>
        <authorList>
            <person name="Cardenas J.P."/>
            <person name="Lazcano M."/>
            <person name="Ossandon F.J."/>
            <person name="Corbett M."/>
            <person name="Holmes D.S."/>
            <person name="Watkin E."/>
        </authorList>
    </citation>
    <scope>NUCLEOTIDE SEQUENCE [LARGE SCALE GENOMIC DNA]</scope>
    <source>
        <strain evidence="11 12">DSM 14647</strain>
    </source>
</reference>
<comment type="function">
    <text evidence="8">Catalyzes the ATP-dependent amidation of the two carboxylate groups at positions a and c of cobyrinate, using either L-glutamine or ammonia as the nitrogen source.</text>
</comment>
<evidence type="ECO:0000256" key="4">
    <source>
        <dbReference type="ARBA" id="ARBA00022741"/>
    </source>
</evidence>
<keyword evidence="6 8" id="KW-0460">Magnesium</keyword>
<dbReference type="EMBL" id="JPGK01000005">
    <property type="protein sequence ID" value="KGA93731.1"/>
    <property type="molecule type" value="Genomic_DNA"/>
</dbReference>
<dbReference type="GO" id="GO:0042242">
    <property type="term" value="F:cobyrinic acid a,c-diamide synthase activity"/>
    <property type="evidence" value="ECO:0007669"/>
    <property type="project" value="UniProtKB-UniRule"/>
</dbReference>
<evidence type="ECO:0000256" key="3">
    <source>
        <dbReference type="ARBA" id="ARBA00022598"/>
    </source>
</evidence>
<dbReference type="Proteomes" id="UP000029452">
    <property type="component" value="Unassembled WGS sequence"/>
</dbReference>
<comment type="pathway">
    <text evidence="8">Cofactor biosynthesis; adenosylcobalamin biosynthesis; cob(II)yrinate a,c-diamide from sirohydrochlorin (anaerobic route): step 10/10.</text>
</comment>
<comment type="cofactor">
    <cofactor evidence="1 8">
        <name>Mg(2+)</name>
        <dbReference type="ChEBI" id="CHEBI:18420"/>
    </cofactor>
</comment>
<keyword evidence="7 8" id="KW-0315">Glutamine amidotransferase</keyword>
<feature type="active site" description="Nucleophile" evidence="8">
    <location>
        <position position="343"/>
    </location>
</feature>
<evidence type="ECO:0000259" key="10">
    <source>
        <dbReference type="Pfam" id="PF07685"/>
    </source>
</evidence>
<dbReference type="InterPro" id="IPR002586">
    <property type="entry name" value="CobQ/CobB/MinD/ParA_Nub-bd_dom"/>
</dbReference>
<evidence type="ECO:0000313" key="12">
    <source>
        <dbReference type="Proteomes" id="UP000029452"/>
    </source>
</evidence>
<dbReference type="CDD" id="cd05388">
    <property type="entry name" value="CobB_N"/>
    <property type="match status" value="1"/>
</dbReference>
<dbReference type="HAMAP" id="MF_00027">
    <property type="entry name" value="CobB_CbiA"/>
    <property type="match status" value="1"/>
</dbReference>
<comment type="domain">
    <text evidence="8">Comprises of two domains. The C-terminal domain contains the binding site for glutamine and catalyzes the hydrolysis of this substrate to glutamate and ammonia. The N-terminal domain is anticipated to bind ATP and cobyrinate and catalyzes the ultimate synthesis of the diamide product. The ammonia produced via the glutaminase domain is probably translocated to the adjacent domain via a molecular tunnel, where it reacts with an activated intermediate.</text>
</comment>
<keyword evidence="4 8" id="KW-0547">Nucleotide-binding</keyword>
<gene>
    <name evidence="8" type="primary">cbiA</name>
    <name evidence="11" type="ORF">LptCag_1441</name>
</gene>
<proteinExistence type="inferred from homology"/>
<comment type="caution">
    <text evidence="11">The sequence shown here is derived from an EMBL/GenBank/DDBJ whole genome shotgun (WGS) entry which is preliminary data.</text>
</comment>
<evidence type="ECO:0000313" key="11">
    <source>
        <dbReference type="EMBL" id="KGA93731.1"/>
    </source>
</evidence>
<feature type="site" description="Increases nucleophilicity of active site Cys" evidence="8">
    <location>
        <position position="441"/>
    </location>
</feature>
<dbReference type="CDD" id="cd03130">
    <property type="entry name" value="GATase1_CobB"/>
    <property type="match status" value="1"/>
</dbReference>
<dbReference type="Gene3D" id="3.40.50.880">
    <property type="match status" value="1"/>
</dbReference>
<dbReference type="InterPro" id="IPR011698">
    <property type="entry name" value="GATase_3"/>
</dbReference>
<evidence type="ECO:0000256" key="5">
    <source>
        <dbReference type="ARBA" id="ARBA00022840"/>
    </source>
</evidence>
<feature type="domain" description="CobB/CobQ-like glutamine amidotransferase" evidence="10">
    <location>
        <begin position="262"/>
        <end position="446"/>
    </location>
</feature>
<keyword evidence="5 8" id="KW-0067">ATP-binding</keyword>
<evidence type="ECO:0000256" key="2">
    <source>
        <dbReference type="ARBA" id="ARBA00022573"/>
    </source>
</evidence>
<dbReference type="InterPro" id="IPR027417">
    <property type="entry name" value="P-loop_NTPase"/>
</dbReference>
<evidence type="ECO:0000256" key="6">
    <source>
        <dbReference type="ARBA" id="ARBA00022842"/>
    </source>
</evidence>
<protein>
    <recommendedName>
        <fullName evidence="8">Cobyrinate a,c-diamide synthase</fullName>
        <ecNumber evidence="8">6.3.5.11</ecNumber>
    </recommendedName>
    <alternativeName>
        <fullName evidence="8">Cobyrinic acid a,c-diamide synthetase</fullName>
    </alternativeName>
</protein>
<dbReference type="AlphaFoldDB" id="A0A094YKI3"/>
<dbReference type="Pfam" id="PF01656">
    <property type="entry name" value="CbiA"/>
    <property type="match status" value="1"/>
</dbReference>
<name>A0A094YKI3_9BACT</name>
<organism evidence="11 12">
    <name type="scientific">Leptospirillum ferriphilum</name>
    <dbReference type="NCBI Taxonomy" id="178606"/>
    <lineage>
        <taxon>Bacteria</taxon>
        <taxon>Pseudomonadati</taxon>
        <taxon>Nitrospirota</taxon>
        <taxon>Nitrospiria</taxon>
        <taxon>Nitrospirales</taxon>
        <taxon>Nitrospiraceae</taxon>
        <taxon>Leptospirillum</taxon>
    </lineage>
</organism>
<dbReference type="RefSeq" id="WP_052157838.1">
    <property type="nucleotide sequence ID" value="NZ_JPGK01000005.1"/>
</dbReference>
<dbReference type="PANTHER" id="PTHR43873:SF1">
    <property type="entry name" value="COBYRINATE A,C-DIAMIDE SYNTHASE"/>
    <property type="match status" value="1"/>
</dbReference>
<dbReference type="PROSITE" id="PS51274">
    <property type="entry name" value="GATASE_COBBQ"/>
    <property type="match status" value="1"/>
</dbReference>
<evidence type="ECO:0000256" key="8">
    <source>
        <dbReference type="HAMAP-Rule" id="MF_00027"/>
    </source>
</evidence>
<dbReference type="GO" id="GO:0009236">
    <property type="term" value="P:cobalamin biosynthetic process"/>
    <property type="evidence" value="ECO:0007669"/>
    <property type="project" value="UniProtKB-UniRule"/>
</dbReference>
<comment type="miscellaneous">
    <text evidence="8">The a and c carboxylates of cobyrinate are activated for nucleophilic attack via formation of a phosphorylated intermediate by ATP. CbiA catalyzes first the amidation of the c-carboxylate, and then that of the a-carboxylate.</text>
</comment>
<dbReference type="Gene3D" id="3.40.50.300">
    <property type="entry name" value="P-loop containing nucleotide triphosphate hydrolases"/>
    <property type="match status" value="1"/>
</dbReference>
<dbReference type="PATRIC" id="fig|178606.4.peg.1443"/>
<dbReference type="NCBIfam" id="NF002204">
    <property type="entry name" value="PRK01077.1"/>
    <property type="match status" value="1"/>
</dbReference>
<dbReference type="SUPFAM" id="SSF52540">
    <property type="entry name" value="P-loop containing nucleoside triphosphate hydrolases"/>
    <property type="match status" value="1"/>
</dbReference>
<dbReference type="Pfam" id="PF07685">
    <property type="entry name" value="GATase_3"/>
    <property type="match status" value="1"/>
</dbReference>
<sequence length="471" mass="52184">MNNRRPGIVVSGLHSGSGKTLVTLALLQGLEKKGFAVRPFKCGPDFIDPRFHEWISGRTSVNLDPFFLSPGEVQALYDRMTEGLSGGVAEGVMGFYDGLAKKTSTYDLARILDLPVLLAVYSKGMAETLASVVKGVRDHRPDTRLVGVIAVQTGSPKHGDILARALEEEGLPPLLGTLPRDESLKLPERHLGLVDVRELDRSGQLGRLARQLDHFSSDWHWEKIGGFFDQSSGESLAVRSGPPHSLVPGTRRSGNKKKLRLGVAWDSAFRFYYPENWSALESRGIEIVSFSPLRDPVLPEELDGIYLGGGYPEHFLEELSKNTSFLESVQGFHASGRFVYAECGGMLYLTEGPVENEQIRWAGLFPYRFRMNARLRRLGYVSAVPVGGEGWFSDSSPIRGHFFHYSELVAKNPASEVPPGFLVDGRPEGFRSGQALASYMHLYFPSSPHFLEEFVNQLENIHSPSRNSSHI</sequence>
<evidence type="ECO:0000256" key="1">
    <source>
        <dbReference type="ARBA" id="ARBA00001946"/>
    </source>
</evidence>
<comment type="catalytic activity">
    <reaction evidence="8">
        <text>cob(II)yrinate + 2 L-glutamine + 2 ATP + 2 H2O = cob(II)yrinate a,c diamide + 2 L-glutamate + 2 ADP + 2 phosphate + 2 H(+)</text>
        <dbReference type="Rhea" id="RHEA:26289"/>
        <dbReference type="ChEBI" id="CHEBI:15377"/>
        <dbReference type="ChEBI" id="CHEBI:15378"/>
        <dbReference type="ChEBI" id="CHEBI:29985"/>
        <dbReference type="ChEBI" id="CHEBI:30616"/>
        <dbReference type="ChEBI" id="CHEBI:43474"/>
        <dbReference type="ChEBI" id="CHEBI:58359"/>
        <dbReference type="ChEBI" id="CHEBI:58537"/>
        <dbReference type="ChEBI" id="CHEBI:58894"/>
        <dbReference type="ChEBI" id="CHEBI:456216"/>
        <dbReference type="EC" id="6.3.5.11"/>
    </reaction>
</comment>
<dbReference type="PANTHER" id="PTHR43873">
    <property type="entry name" value="COBYRINATE A,C-DIAMIDE SYNTHASE"/>
    <property type="match status" value="1"/>
</dbReference>
<keyword evidence="3 8" id="KW-0436">Ligase</keyword>
<dbReference type="NCBIfam" id="TIGR00379">
    <property type="entry name" value="cobB"/>
    <property type="match status" value="1"/>
</dbReference>
<keyword evidence="2 8" id="KW-0169">Cobalamin biosynthesis</keyword>
<dbReference type="GO" id="GO:0005524">
    <property type="term" value="F:ATP binding"/>
    <property type="evidence" value="ECO:0007669"/>
    <property type="project" value="UniProtKB-UniRule"/>
</dbReference>
<dbReference type="EC" id="6.3.5.11" evidence="8"/>
<evidence type="ECO:0000256" key="7">
    <source>
        <dbReference type="ARBA" id="ARBA00022962"/>
    </source>
</evidence>
<accession>A0A094YKI3</accession>
<dbReference type="UniPathway" id="UPA00148">
    <property type="reaction ID" value="UER00231"/>
</dbReference>
<feature type="domain" description="CobQ/CobB/MinD/ParA nucleotide binding" evidence="9">
    <location>
        <begin position="8"/>
        <end position="191"/>
    </location>
</feature>
<dbReference type="InterPro" id="IPR004484">
    <property type="entry name" value="CbiA/CobB_synth"/>
</dbReference>
<dbReference type="InterPro" id="IPR029062">
    <property type="entry name" value="Class_I_gatase-like"/>
</dbReference>
<dbReference type="SUPFAM" id="SSF52317">
    <property type="entry name" value="Class I glutamine amidotransferase-like"/>
    <property type="match status" value="1"/>
</dbReference>